<dbReference type="AlphaFoldDB" id="A0AAV8BTT6"/>
<comment type="caution">
    <text evidence="2">The sequence shown here is derived from an EMBL/GenBank/DDBJ whole genome shotgun (WGS) entry which is preliminary data.</text>
</comment>
<name>A0AAV8BTT6_9POAL</name>
<dbReference type="InterPro" id="IPR050942">
    <property type="entry name" value="F-box_BR-signaling"/>
</dbReference>
<dbReference type="Pfam" id="PF03478">
    <property type="entry name" value="Beta-prop_KIB1-4"/>
    <property type="match status" value="1"/>
</dbReference>
<feature type="domain" description="KIB1-4 beta-propeller" evidence="1">
    <location>
        <begin position="80"/>
        <end position="268"/>
    </location>
</feature>
<dbReference type="InterPro" id="IPR005174">
    <property type="entry name" value="KIB1-4_b-propeller"/>
</dbReference>
<dbReference type="EMBL" id="JAMFTS010000005">
    <property type="protein sequence ID" value="KAJ4746593.1"/>
    <property type="molecule type" value="Genomic_DNA"/>
</dbReference>
<evidence type="ECO:0000259" key="1">
    <source>
        <dbReference type="Pfam" id="PF03478"/>
    </source>
</evidence>
<gene>
    <name evidence="2" type="ORF">LUZ62_080998</name>
</gene>
<evidence type="ECO:0000313" key="2">
    <source>
        <dbReference type="EMBL" id="KAJ4746593.1"/>
    </source>
</evidence>
<dbReference type="PANTHER" id="PTHR44259">
    <property type="entry name" value="OS07G0183000 PROTEIN-RELATED"/>
    <property type="match status" value="1"/>
</dbReference>
<dbReference type="PANTHER" id="PTHR44259:SF114">
    <property type="entry name" value="OS06G0707300 PROTEIN"/>
    <property type="match status" value="1"/>
</dbReference>
<protein>
    <submittedName>
        <fullName evidence="2">F-box family protein</fullName>
    </submittedName>
</protein>
<proteinExistence type="predicted"/>
<reference evidence="2" key="1">
    <citation type="submission" date="2022-08" db="EMBL/GenBank/DDBJ databases">
        <authorList>
            <person name="Marques A."/>
        </authorList>
    </citation>
    <scope>NUCLEOTIDE SEQUENCE</scope>
    <source>
        <strain evidence="2">RhyPub2mFocal</strain>
        <tissue evidence="2">Leaves</tissue>
    </source>
</reference>
<dbReference type="Proteomes" id="UP001140206">
    <property type="component" value="Chromosome 5"/>
</dbReference>
<sequence>MEKVDWPEPTASPDWAYLPTLVVQLISEKVKSIIDYVRFRAVCSPWRSSSLLKPTHLPPQLPWLMISYNSNPEDDGIRLFYDLWQFKLHKLHLPETIGKKCCASYRGWLVLLAPEGGKEVFLLNPLTRARIQLPPFSTPVKIFGVEQEECRSVDHYSYEPSIDDCIIKKLSFSTDLTDPNCLVIVFLKGMQEIFFCQVGDPCWTMVKMQEEFDATYHNGRFYFCSFEGAMRVYDLNNPEKRLVSVLPELQSVPKMFLEGKSGVYLIRFVVRNPETSTVAQEERHDPAHDTKYTVKPFAYKIELYQLLEQPFGLKHITDTTNTTIFYRGIFDCLTVCSDDWDSLDGGRMYVVHTGTFSAGKNNGGECNTVFSTKLDDGKLELVVSDFGEEPLWPAAPAMLFQPSFA</sequence>
<accession>A0AAV8BTT6</accession>
<keyword evidence="3" id="KW-1185">Reference proteome</keyword>
<organism evidence="2 3">
    <name type="scientific">Rhynchospora pubera</name>
    <dbReference type="NCBI Taxonomy" id="906938"/>
    <lineage>
        <taxon>Eukaryota</taxon>
        <taxon>Viridiplantae</taxon>
        <taxon>Streptophyta</taxon>
        <taxon>Embryophyta</taxon>
        <taxon>Tracheophyta</taxon>
        <taxon>Spermatophyta</taxon>
        <taxon>Magnoliopsida</taxon>
        <taxon>Liliopsida</taxon>
        <taxon>Poales</taxon>
        <taxon>Cyperaceae</taxon>
        <taxon>Cyperoideae</taxon>
        <taxon>Rhynchosporeae</taxon>
        <taxon>Rhynchospora</taxon>
    </lineage>
</organism>
<evidence type="ECO:0000313" key="3">
    <source>
        <dbReference type="Proteomes" id="UP001140206"/>
    </source>
</evidence>